<keyword evidence="2" id="KW-0472">Membrane</keyword>
<dbReference type="InParanoid" id="A0A543B2Z9"/>
<dbReference type="OrthoDB" id="5188998at2"/>
<keyword evidence="2" id="KW-0812">Transmembrane</keyword>
<proteinExistence type="predicted"/>
<feature type="region of interest" description="Disordered" evidence="1">
    <location>
        <begin position="91"/>
        <end position="114"/>
    </location>
</feature>
<dbReference type="Proteomes" id="UP000317043">
    <property type="component" value="Unassembled WGS sequence"/>
</dbReference>
<evidence type="ECO:0000313" key="4">
    <source>
        <dbReference type="Proteomes" id="UP000317043"/>
    </source>
</evidence>
<dbReference type="EMBL" id="VFOW01000001">
    <property type="protein sequence ID" value="TQL79201.1"/>
    <property type="molecule type" value="Genomic_DNA"/>
</dbReference>
<comment type="caution">
    <text evidence="3">The sequence shown here is derived from an EMBL/GenBank/DDBJ whole genome shotgun (WGS) entry which is preliminary data.</text>
</comment>
<protein>
    <submittedName>
        <fullName evidence="3">DUF3099 family protein</fullName>
    </submittedName>
</protein>
<keyword evidence="2" id="KW-1133">Transmembrane helix</keyword>
<gene>
    <name evidence="3" type="ORF">FB566_4802</name>
</gene>
<dbReference type="InterPro" id="IPR021449">
    <property type="entry name" value="DUF3099"/>
</dbReference>
<evidence type="ECO:0000313" key="3">
    <source>
        <dbReference type="EMBL" id="TQL79201.1"/>
    </source>
</evidence>
<dbReference type="AlphaFoldDB" id="A0A543B2Z9"/>
<sequence>MAQSHDKPALITNAQRSPAQQMRTRQIRYGIMMLIRVILLIVAAILAMVEAPLMWLWLIVCAAGMVLLPWMAVLVANDRLPKEERRWFRRHEPEEPTAEAIEPPKPPQVIDVDT</sequence>
<dbReference type="Pfam" id="PF11298">
    <property type="entry name" value="DUF3099"/>
    <property type="match status" value="1"/>
</dbReference>
<name>A0A543B2Z9_9ACTN</name>
<accession>A0A543B2Z9</accession>
<dbReference type="RefSeq" id="WP_142044329.1">
    <property type="nucleotide sequence ID" value="NZ_JBHTGS010000002.1"/>
</dbReference>
<organism evidence="3 4">
    <name type="scientific">Stackebrandtia endophytica</name>
    <dbReference type="NCBI Taxonomy" id="1496996"/>
    <lineage>
        <taxon>Bacteria</taxon>
        <taxon>Bacillati</taxon>
        <taxon>Actinomycetota</taxon>
        <taxon>Actinomycetes</taxon>
        <taxon>Glycomycetales</taxon>
        <taxon>Glycomycetaceae</taxon>
        <taxon>Stackebrandtia</taxon>
    </lineage>
</organism>
<feature type="transmembrane region" description="Helical" evidence="2">
    <location>
        <begin position="55"/>
        <end position="76"/>
    </location>
</feature>
<evidence type="ECO:0000256" key="1">
    <source>
        <dbReference type="SAM" id="MobiDB-lite"/>
    </source>
</evidence>
<keyword evidence="4" id="KW-1185">Reference proteome</keyword>
<reference evidence="3 4" key="1">
    <citation type="submission" date="2019-06" db="EMBL/GenBank/DDBJ databases">
        <title>Sequencing the genomes of 1000 actinobacteria strains.</title>
        <authorList>
            <person name="Klenk H.-P."/>
        </authorList>
    </citation>
    <scope>NUCLEOTIDE SEQUENCE [LARGE SCALE GENOMIC DNA]</scope>
    <source>
        <strain evidence="3 4">DSM 45928</strain>
    </source>
</reference>
<evidence type="ECO:0000256" key="2">
    <source>
        <dbReference type="SAM" id="Phobius"/>
    </source>
</evidence>
<feature type="transmembrane region" description="Helical" evidence="2">
    <location>
        <begin position="29"/>
        <end position="49"/>
    </location>
</feature>